<dbReference type="PANTHER" id="PTHR30222">
    <property type="entry name" value="SPERMIDINE/PUTRESCINE-BINDING PERIPLASMIC PROTEIN"/>
    <property type="match status" value="1"/>
</dbReference>
<evidence type="ECO:0000256" key="2">
    <source>
        <dbReference type="ARBA" id="ARBA00022448"/>
    </source>
</evidence>
<gene>
    <name evidence="5" type="primary">potD_1</name>
    <name evidence="5" type="ORF">NCTC10786_05283</name>
</gene>
<proteinExistence type="predicted"/>
<comment type="subcellular location">
    <subcellularLocation>
        <location evidence="1">Periplasm</location>
    </subcellularLocation>
</comment>
<name>A0A2X2WKX5_CITKO</name>
<evidence type="ECO:0000313" key="6">
    <source>
        <dbReference type="Proteomes" id="UP000251584"/>
    </source>
</evidence>
<reference evidence="5 6" key="1">
    <citation type="submission" date="2018-06" db="EMBL/GenBank/DDBJ databases">
        <authorList>
            <consortium name="Pathogen Informatics"/>
            <person name="Doyle S."/>
        </authorList>
    </citation>
    <scope>NUCLEOTIDE SEQUENCE [LARGE SCALE GENOMIC DNA]</scope>
    <source>
        <strain evidence="5 6">NCTC10786</strain>
    </source>
</reference>
<dbReference type="Pfam" id="PF13343">
    <property type="entry name" value="SBP_bac_6"/>
    <property type="match status" value="1"/>
</dbReference>
<dbReference type="EMBL" id="UAVY01000009">
    <property type="protein sequence ID" value="SQB40187.1"/>
    <property type="molecule type" value="Genomic_DNA"/>
</dbReference>
<dbReference type="SUPFAM" id="SSF53850">
    <property type="entry name" value="Periplasmic binding protein-like II"/>
    <property type="match status" value="1"/>
</dbReference>
<dbReference type="Proteomes" id="UP000251584">
    <property type="component" value="Unassembled WGS sequence"/>
</dbReference>
<evidence type="ECO:0000256" key="4">
    <source>
        <dbReference type="ARBA" id="ARBA00022764"/>
    </source>
</evidence>
<accession>A0A2X2WKX5</accession>
<dbReference type="GO" id="GO:0019808">
    <property type="term" value="F:polyamine binding"/>
    <property type="evidence" value="ECO:0007669"/>
    <property type="project" value="InterPro"/>
</dbReference>
<dbReference type="GO" id="GO:0042597">
    <property type="term" value="C:periplasmic space"/>
    <property type="evidence" value="ECO:0007669"/>
    <property type="project" value="UniProtKB-SubCell"/>
</dbReference>
<organism evidence="5 6">
    <name type="scientific">Citrobacter koseri</name>
    <name type="common">Citrobacter diversus</name>
    <dbReference type="NCBI Taxonomy" id="545"/>
    <lineage>
        <taxon>Bacteria</taxon>
        <taxon>Pseudomonadati</taxon>
        <taxon>Pseudomonadota</taxon>
        <taxon>Gammaproteobacteria</taxon>
        <taxon>Enterobacterales</taxon>
        <taxon>Enterobacteriaceae</taxon>
        <taxon>Citrobacter</taxon>
    </lineage>
</organism>
<dbReference type="GO" id="GO:0015846">
    <property type="term" value="P:polyamine transport"/>
    <property type="evidence" value="ECO:0007669"/>
    <property type="project" value="InterPro"/>
</dbReference>
<keyword evidence="4" id="KW-0574">Periplasm</keyword>
<keyword evidence="3" id="KW-0732">Signal</keyword>
<dbReference type="Gene3D" id="3.40.190.10">
    <property type="entry name" value="Periplasmic binding protein-like II"/>
    <property type="match status" value="1"/>
</dbReference>
<evidence type="ECO:0000313" key="5">
    <source>
        <dbReference type="EMBL" id="SQB40187.1"/>
    </source>
</evidence>
<evidence type="ECO:0000256" key="1">
    <source>
        <dbReference type="ARBA" id="ARBA00004418"/>
    </source>
</evidence>
<dbReference type="PRINTS" id="PR00909">
    <property type="entry name" value="SPERMDNBNDNG"/>
</dbReference>
<keyword evidence="2" id="KW-0813">Transport</keyword>
<dbReference type="InterPro" id="IPR001188">
    <property type="entry name" value="Sperm_putr-bd"/>
</dbReference>
<dbReference type="PANTHER" id="PTHR30222:SF17">
    <property type="entry name" value="SPERMIDINE_PUTRESCINE-BINDING PERIPLASMIC PROTEIN"/>
    <property type="match status" value="1"/>
</dbReference>
<protein>
    <submittedName>
        <fullName evidence="5">Spermidine/putrescine ABC transporter periplasmic substrate-binding protein</fullName>
    </submittedName>
</protein>
<evidence type="ECO:0000256" key="3">
    <source>
        <dbReference type="ARBA" id="ARBA00022729"/>
    </source>
</evidence>
<dbReference type="AlphaFoldDB" id="A0A2X2WKX5"/>
<sequence>MTRITTTPSPYIWGATAIGVNSDEIDPKTVTSWADLWKPEYKGSLLLTDDAREVFQMALRKLGYSGNTTDPKEIEAAYNETEKTDAKRGGVQLRQPRLTRIWKAKSTWGWCGTVLRTLHVRAGTPLEVIWPERGGIFWMDSLSIPANAKNKEGALKLINFLCARMWRKKWRKPSVIRRRTWPHVSC</sequence>